<dbReference type="InterPro" id="IPR020846">
    <property type="entry name" value="MFS_dom"/>
</dbReference>
<dbReference type="InterPro" id="IPR005828">
    <property type="entry name" value="MFS_sugar_transport-like"/>
</dbReference>
<comment type="similarity">
    <text evidence="2 7">Belongs to the major facilitator superfamily. Sugar transporter (TC 2.A.1.1) family.</text>
</comment>
<evidence type="ECO:0000256" key="4">
    <source>
        <dbReference type="ARBA" id="ARBA00022692"/>
    </source>
</evidence>
<evidence type="ECO:0000256" key="1">
    <source>
        <dbReference type="ARBA" id="ARBA00004141"/>
    </source>
</evidence>
<feature type="transmembrane region" description="Helical" evidence="9">
    <location>
        <begin position="311"/>
        <end position="331"/>
    </location>
</feature>
<proteinExistence type="inferred from homology"/>
<keyword evidence="3 7" id="KW-0813">Transport</keyword>
<dbReference type="PANTHER" id="PTHR48022:SF28">
    <property type="entry name" value="MAJOR FACILITATOR SUPERFAMILY (MFS) PROFILE DOMAIN-CONTAINING PROTEIN-RELATED"/>
    <property type="match status" value="1"/>
</dbReference>
<feature type="domain" description="Major facilitator superfamily (MFS) profile" evidence="10">
    <location>
        <begin position="21"/>
        <end position="459"/>
    </location>
</feature>
<feature type="transmembrane region" description="Helical" evidence="9">
    <location>
        <begin position="370"/>
        <end position="394"/>
    </location>
</feature>
<feature type="transmembrane region" description="Helical" evidence="9">
    <location>
        <begin position="91"/>
        <end position="109"/>
    </location>
</feature>
<dbReference type="PROSITE" id="PS50850">
    <property type="entry name" value="MFS"/>
    <property type="match status" value="1"/>
</dbReference>
<feature type="transmembrane region" description="Helical" evidence="9">
    <location>
        <begin position="115"/>
        <end position="137"/>
    </location>
</feature>
<evidence type="ECO:0000256" key="6">
    <source>
        <dbReference type="ARBA" id="ARBA00023136"/>
    </source>
</evidence>
<feature type="transmembrane region" description="Helical" evidence="9">
    <location>
        <begin position="20"/>
        <end position="45"/>
    </location>
</feature>
<dbReference type="PRINTS" id="PR00171">
    <property type="entry name" value="SUGRTRNSPORT"/>
</dbReference>
<dbReference type="SUPFAM" id="SSF103473">
    <property type="entry name" value="MFS general substrate transporter"/>
    <property type="match status" value="1"/>
</dbReference>
<reference evidence="11 12" key="1">
    <citation type="submission" date="2015-01" db="EMBL/GenBank/DDBJ databases">
        <title>The Genome Sequence of Exophiala spinifera CBS89968.</title>
        <authorList>
            <consortium name="The Broad Institute Genomics Platform"/>
            <person name="Cuomo C."/>
            <person name="de Hoog S."/>
            <person name="Gorbushina A."/>
            <person name="Stielow B."/>
            <person name="Teixiera M."/>
            <person name="Abouelleil A."/>
            <person name="Chapman S.B."/>
            <person name="Priest M."/>
            <person name="Young S.K."/>
            <person name="Wortman J."/>
            <person name="Nusbaum C."/>
            <person name="Birren B."/>
        </authorList>
    </citation>
    <scope>NUCLEOTIDE SEQUENCE [LARGE SCALE GENOMIC DNA]</scope>
    <source>
        <strain evidence="11 12">CBS 89968</strain>
    </source>
</reference>
<feature type="transmembrane region" description="Helical" evidence="9">
    <location>
        <begin position="149"/>
        <end position="167"/>
    </location>
</feature>
<keyword evidence="5 9" id="KW-1133">Transmembrane helix</keyword>
<dbReference type="RefSeq" id="XP_016241696.1">
    <property type="nucleotide sequence ID" value="XM_016376420.1"/>
</dbReference>
<dbReference type="EMBL" id="KN847492">
    <property type="protein sequence ID" value="KIW21480.1"/>
    <property type="molecule type" value="Genomic_DNA"/>
</dbReference>
<dbReference type="InterPro" id="IPR005829">
    <property type="entry name" value="Sugar_transporter_CS"/>
</dbReference>
<evidence type="ECO:0000259" key="10">
    <source>
        <dbReference type="PROSITE" id="PS50850"/>
    </source>
</evidence>
<dbReference type="GeneID" id="27329143"/>
<organism evidence="11 12">
    <name type="scientific">Exophiala spinifera</name>
    <dbReference type="NCBI Taxonomy" id="91928"/>
    <lineage>
        <taxon>Eukaryota</taxon>
        <taxon>Fungi</taxon>
        <taxon>Dikarya</taxon>
        <taxon>Ascomycota</taxon>
        <taxon>Pezizomycotina</taxon>
        <taxon>Eurotiomycetes</taxon>
        <taxon>Chaetothyriomycetidae</taxon>
        <taxon>Chaetothyriales</taxon>
        <taxon>Herpotrichiellaceae</taxon>
        <taxon>Exophiala</taxon>
    </lineage>
</organism>
<name>A0A0D2BST6_9EURO</name>
<feature type="transmembrane region" description="Helical" evidence="9">
    <location>
        <begin position="434"/>
        <end position="453"/>
    </location>
</feature>
<keyword evidence="12" id="KW-1185">Reference proteome</keyword>
<dbReference type="OrthoDB" id="6612291at2759"/>
<dbReference type="PROSITE" id="PS00216">
    <property type="entry name" value="SUGAR_TRANSPORT_1"/>
    <property type="match status" value="1"/>
</dbReference>
<evidence type="ECO:0000256" key="3">
    <source>
        <dbReference type="ARBA" id="ARBA00022448"/>
    </source>
</evidence>
<dbReference type="GO" id="GO:0005351">
    <property type="term" value="F:carbohydrate:proton symporter activity"/>
    <property type="evidence" value="ECO:0007669"/>
    <property type="project" value="TreeGrafter"/>
</dbReference>
<feature type="transmembrane region" description="Helical" evidence="9">
    <location>
        <begin position="187"/>
        <end position="204"/>
    </location>
</feature>
<evidence type="ECO:0000256" key="8">
    <source>
        <dbReference type="SAM" id="MobiDB-lite"/>
    </source>
</evidence>
<dbReference type="HOGENOM" id="CLU_001265_30_3_1"/>
<evidence type="ECO:0000256" key="2">
    <source>
        <dbReference type="ARBA" id="ARBA00010992"/>
    </source>
</evidence>
<evidence type="ECO:0000256" key="9">
    <source>
        <dbReference type="SAM" id="Phobius"/>
    </source>
</evidence>
<dbReference type="NCBIfam" id="TIGR00879">
    <property type="entry name" value="SP"/>
    <property type="match status" value="1"/>
</dbReference>
<dbReference type="InterPro" id="IPR050360">
    <property type="entry name" value="MFS_Sugar_Transporters"/>
</dbReference>
<evidence type="ECO:0000256" key="5">
    <source>
        <dbReference type="ARBA" id="ARBA00022989"/>
    </source>
</evidence>
<dbReference type="InterPro" id="IPR003663">
    <property type="entry name" value="Sugar/inositol_transpt"/>
</dbReference>
<evidence type="ECO:0000313" key="12">
    <source>
        <dbReference type="Proteomes" id="UP000053328"/>
    </source>
</evidence>
<feature type="transmembrane region" description="Helical" evidence="9">
    <location>
        <begin position="65"/>
        <end position="84"/>
    </location>
</feature>
<feature type="transmembrane region" description="Helical" evidence="9">
    <location>
        <begin position="400"/>
        <end position="422"/>
    </location>
</feature>
<accession>A0A0D2BST6</accession>
<dbReference type="VEuPathDB" id="FungiDB:PV08_02060"/>
<protein>
    <recommendedName>
        <fullName evidence="10">Major facilitator superfamily (MFS) profile domain-containing protein</fullName>
    </recommendedName>
</protein>
<feature type="transmembrane region" description="Helical" evidence="9">
    <location>
        <begin position="343"/>
        <end position="363"/>
    </location>
</feature>
<dbReference type="Gene3D" id="1.20.1250.20">
    <property type="entry name" value="MFS general substrate transporter like domains"/>
    <property type="match status" value="1"/>
</dbReference>
<dbReference type="FunFam" id="1.20.1250.20:FF:000134">
    <property type="entry name" value="MFS sugar transporter protein"/>
    <property type="match status" value="1"/>
</dbReference>
<dbReference type="GO" id="GO:0016020">
    <property type="term" value="C:membrane"/>
    <property type="evidence" value="ECO:0007669"/>
    <property type="project" value="UniProtKB-SubCell"/>
</dbReference>
<evidence type="ECO:0000313" key="11">
    <source>
        <dbReference type="EMBL" id="KIW21480.1"/>
    </source>
</evidence>
<dbReference type="Proteomes" id="UP000053328">
    <property type="component" value="Unassembled WGS sequence"/>
</dbReference>
<dbReference type="AlphaFoldDB" id="A0A0D2BST6"/>
<feature type="region of interest" description="Disordered" evidence="8">
    <location>
        <begin position="487"/>
        <end position="510"/>
    </location>
</feature>
<comment type="subcellular location">
    <subcellularLocation>
        <location evidence="1">Membrane</location>
        <topology evidence="1">Multi-pass membrane protein</topology>
    </subcellularLocation>
</comment>
<dbReference type="PANTHER" id="PTHR48022">
    <property type="entry name" value="PLASTIDIC GLUCOSE TRANSPORTER 4"/>
    <property type="match status" value="1"/>
</dbReference>
<dbReference type="Pfam" id="PF00083">
    <property type="entry name" value="Sugar_tr"/>
    <property type="match status" value="1"/>
</dbReference>
<keyword evidence="6 9" id="KW-0472">Membrane</keyword>
<gene>
    <name evidence="11" type="ORF">PV08_02060</name>
</gene>
<sequence length="510" mass="56264">MGAFNRGYAKSLQGLPLQSAITICSAWAFTLFGYDQGVLGGLIALPSFLRANRINPDNADIQGTIVAIYDIGCLTGCIIAGFVGQKLGRRVFIVIGGALLVVGAGLQAGAHGASYLITGRVIGGVGMGLTTTMVPIWVAETSKAHSRGALIATQLTIVILGLTIAYWFDYGMLQHHPNTEAVWRLPLAFQVVFILLTWATIFLLPESPRYLYANGAVDDADDIMSRIYAVPVDSEEVTKHRADVFAALEAEKEYSFGLKNLFYDTSPVNTTWRLWLGVLTQLFQQMDGNNIVSYYATYLFINSLGMSQNQAAITSGGVTLLFLGGTATTIWTVEHLGRRTVMLYGAIFCSIFMILFTIGLGVNTDPSLKLAVVSIFLFEFVFGASWCPLVWVYVPEIAPLHVRHIGTAMGVFTQWFITFIVVKFGPMGIQNIGYRFYILFCVFNVLAIPFVYFCVKETKGLSLEEIDVLFARKEYKHVLQARLRGDHEAADKKQVQEKEDVVEEQKVDAK</sequence>
<evidence type="ECO:0000256" key="7">
    <source>
        <dbReference type="RuleBase" id="RU003346"/>
    </source>
</evidence>
<dbReference type="InterPro" id="IPR036259">
    <property type="entry name" value="MFS_trans_sf"/>
</dbReference>
<keyword evidence="4 9" id="KW-0812">Transmembrane</keyword>